<comment type="caution">
    <text evidence="1">The sequence shown here is derived from an EMBL/GenBank/DDBJ whole genome shotgun (WGS) entry which is preliminary data.</text>
</comment>
<sequence>MCACLCEGSARVAAAGSAASRWWTGGPARCCMVCWCSSSALIRRLPPTCRPHQHLLQAGEPRDAVAEWHMVVLLHAVLCCAALPAPSGCLST</sequence>
<dbReference type="AlphaFoldDB" id="A0A5B7GJ54"/>
<evidence type="ECO:0000313" key="1">
    <source>
        <dbReference type="EMBL" id="MPC57473.1"/>
    </source>
</evidence>
<protein>
    <submittedName>
        <fullName evidence="1">Uncharacterized protein</fullName>
    </submittedName>
</protein>
<dbReference type="Proteomes" id="UP000324222">
    <property type="component" value="Unassembled WGS sequence"/>
</dbReference>
<keyword evidence="2" id="KW-1185">Reference proteome</keyword>
<organism evidence="1 2">
    <name type="scientific">Portunus trituberculatus</name>
    <name type="common">Swimming crab</name>
    <name type="synonym">Neptunus trituberculatus</name>
    <dbReference type="NCBI Taxonomy" id="210409"/>
    <lineage>
        <taxon>Eukaryota</taxon>
        <taxon>Metazoa</taxon>
        <taxon>Ecdysozoa</taxon>
        <taxon>Arthropoda</taxon>
        <taxon>Crustacea</taxon>
        <taxon>Multicrustacea</taxon>
        <taxon>Malacostraca</taxon>
        <taxon>Eumalacostraca</taxon>
        <taxon>Eucarida</taxon>
        <taxon>Decapoda</taxon>
        <taxon>Pleocyemata</taxon>
        <taxon>Brachyura</taxon>
        <taxon>Eubrachyura</taxon>
        <taxon>Portunoidea</taxon>
        <taxon>Portunidae</taxon>
        <taxon>Portuninae</taxon>
        <taxon>Portunus</taxon>
    </lineage>
</organism>
<gene>
    <name evidence="1" type="ORF">E2C01_051453</name>
</gene>
<reference evidence="1 2" key="1">
    <citation type="submission" date="2019-05" db="EMBL/GenBank/DDBJ databases">
        <title>Another draft genome of Portunus trituberculatus and its Hox gene families provides insights of decapod evolution.</title>
        <authorList>
            <person name="Jeong J.-H."/>
            <person name="Song I."/>
            <person name="Kim S."/>
            <person name="Choi T."/>
            <person name="Kim D."/>
            <person name="Ryu S."/>
            <person name="Kim W."/>
        </authorList>
    </citation>
    <scope>NUCLEOTIDE SEQUENCE [LARGE SCALE GENOMIC DNA]</scope>
    <source>
        <tissue evidence="1">Muscle</tissue>
    </source>
</reference>
<proteinExistence type="predicted"/>
<name>A0A5B7GJ54_PORTR</name>
<evidence type="ECO:0000313" key="2">
    <source>
        <dbReference type="Proteomes" id="UP000324222"/>
    </source>
</evidence>
<dbReference type="EMBL" id="VSRR010014813">
    <property type="protein sequence ID" value="MPC57473.1"/>
    <property type="molecule type" value="Genomic_DNA"/>
</dbReference>
<accession>A0A5B7GJ54</accession>